<organism evidence="1">
    <name type="scientific">marine sediment metagenome</name>
    <dbReference type="NCBI Taxonomy" id="412755"/>
    <lineage>
        <taxon>unclassified sequences</taxon>
        <taxon>metagenomes</taxon>
        <taxon>ecological metagenomes</taxon>
    </lineage>
</organism>
<proteinExistence type="predicted"/>
<evidence type="ECO:0000313" key="1">
    <source>
        <dbReference type="EMBL" id="KKK91210.1"/>
    </source>
</evidence>
<name>A0A0F8ZZD5_9ZZZZ</name>
<accession>A0A0F8ZZD5</accession>
<comment type="caution">
    <text evidence="1">The sequence shown here is derived from an EMBL/GenBank/DDBJ whole genome shotgun (WGS) entry which is preliminary data.</text>
</comment>
<protein>
    <submittedName>
        <fullName evidence="1">Uncharacterized protein</fullName>
    </submittedName>
</protein>
<dbReference type="AlphaFoldDB" id="A0A0F8ZZD5"/>
<sequence>MKKKPLPHECYKGEILHFIFQLGREAYLGKWVEHPNNFDGYEGWVRIQDPCVVVQEQKRNSKGIPRNNRDGSPMTETKVKKVGEDLEFCSLIHYEDHMDFYWPMDIPLNLRILKRDGAGNTFYKLYVEEISCLHIPTGKEVKTVTDISVAKH</sequence>
<reference evidence="1" key="1">
    <citation type="journal article" date="2015" name="Nature">
        <title>Complex archaea that bridge the gap between prokaryotes and eukaryotes.</title>
        <authorList>
            <person name="Spang A."/>
            <person name="Saw J.H."/>
            <person name="Jorgensen S.L."/>
            <person name="Zaremba-Niedzwiedzka K."/>
            <person name="Martijn J."/>
            <person name="Lind A.E."/>
            <person name="van Eijk R."/>
            <person name="Schleper C."/>
            <person name="Guy L."/>
            <person name="Ettema T.J."/>
        </authorList>
    </citation>
    <scope>NUCLEOTIDE SEQUENCE</scope>
</reference>
<dbReference type="EMBL" id="LAZR01048754">
    <property type="protein sequence ID" value="KKK91210.1"/>
    <property type="molecule type" value="Genomic_DNA"/>
</dbReference>
<gene>
    <name evidence="1" type="ORF">LCGC14_2715270</name>
</gene>